<keyword evidence="3" id="KW-1185">Reference proteome</keyword>
<reference evidence="2 3" key="1">
    <citation type="submission" date="2024-03" db="EMBL/GenBank/DDBJ databases">
        <title>Analysis of soft rot Pectobacteriaceae population diversity in US potato growing regions between 2016 and 2022.</title>
        <authorList>
            <person name="Ma X."/>
            <person name="Zhang X."/>
            <person name="Stodghill P."/>
            <person name="Rioux R."/>
            <person name="Babler B."/>
            <person name="Shrestha S."/>
            <person name="Babler B."/>
            <person name="Rivedal H."/>
            <person name="Frost K."/>
            <person name="Hao J."/>
            <person name="Secor G."/>
            <person name="Swingle B."/>
        </authorList>
    </citation>
    <scope>NUCLEOTIDE SEQUENCE [LARGE SCALE GENOMIC DNA]</scope>
    <source>
        <strain evidence="2 3">SR64</strain>
    </source>
</reference>
<sequence length="132" mass="14666">MATESQRQGPGRSAVSTVQRILSLLVGIAETRLRLVVVELEQEKNLLIQLLLMVGLTLLFTAFGLVGLIVLILWSLDPALRLTALCWITAALFALALFGALWTLIRLRRSTLLRDTRKELAADRALLEDESK</sequence>
<accession>A0ABU8JRD9</accession>
<dbReference type="Proteomes" id="UP001359469">
    <property type="component" value="Unassembled WGS sequence"/>
</dbReference>
<keyword evidence="1" id="KW-0472">Membrane</keyword>
<evidence type="ECO:0000313" key="3">
    <source>
        <dbReference type="Proteomes" id="UP001359469"/>
    </source>
</evidence>
<feature type="transmembrane region" description="Helical" evidence="1">
    <location>
        <begin position="50"/>
        <end position="76"/>
    </location>
</feature>
<organism evidence="2 3">
    <name type="scientific">Dickeya chrysanthemi</name>
    <name type="common">Pectobacterium chrysanthemi</name>
    <name type="synonym">Erwinia chrysanthemi</name>
    <dbReference type="NCBI Taxonomy" id="556"/>
    <lineage>
        <taxon>Bacteria</taxon>
        <taxon>Pseudomonadati</taxon>
        <taxon>Pseudomonadota</taxon>
        <taxon>Gammaproteobacteria</taxon>
        <taxon>Enterobacterales</taxon>
        <taxon>Pectobacteriaceae</taxon>
        <taxon>Dickeya</taxon>
    </lineage>
</organism>
<dbReference type="InterPro" id="IPR009937">
    <property type="entry name" value="Phage_holin_3_6"/>
</dbReference>
<evidence type="ECO:0000256" key="1">
    <source>
        <dbReference type="SAM" id="Phobius"/>
    </source>
</evidence>
<dbReference type="Pfam" id="PF07332">
    <property type="entry name" value="Phage_holin_3_6"/>
    <property type="match status" value="1"/>
</dbReference>
<proteinExistence type="predicted"/>
<gene>
    <name evidence="2" type="ORF">WCU84_16910</name>
</gene>
<evidence type="ECO:0000313" key="2">
    <source>
        <dbReference type="EMBL" id="MEI7065326.1"/>
    </source>
</evidence>
<protein>
    <submittedName>
        <fullName evidence="2">Phage holin family protein</fullName>
    </submittedName>
</protein>
<dbReference type="RefSeq" id="WP_336730178.1">
    <property type="nucleotide sequence ID" value="NZ_JBBBOO010000014.1"/>
</dbReference>
<dbReference type="EMBL" id="JBBBOO010000014">
    <property type="protein sequence ID" value="MEI7065326.1"/>
    <property type="molecule type" value="Genomic_DNA"/>
</dbReference>
<feature type="transmembrane region" description="Helical" evidence="1">
    <location>
        <begin position="82"/>
        <end position="105"/>
    </location>
</feature>
<comment type="caution">
    <text evidence="2">The sequence shown here is derived from an EMBL/GenBank/DDBJ whole genome shotgun (WGS) entry which is preliminary data.</text>
</comment>
<keyword evidence="1" id="KW-0812">Transmembrane</keyword>
<keyword evidence="1" id="KW-1133">Transmembrane helix</keyword>
<name>A0ABU8JRD9_DICCH</name>